<dbReference type="SUPFAM" id="SSF52949">
    <property type="entry name" value="Macro domain-like"/>
    <property type="match status" value="1"/>
</dbReference>
<name>A0A7W8CVW3_9FIRM</name>
<accession>A0A7W8CVW3</accession>
<evidence type="ECO:0000259" key="1">
    <source>
        <dbReference type="PROSITE" id="PS51154"/>
    </source>
</evidence>
<dbReference type="EMBL" id="JACHHK010000002">
    <property type="protein sequence ID" value="MBB5182577.1"/>
    <property type="molecule type" value="Genomic_DNA"/>
</dbReference>
<keyword evidence="3" id="KW-1185">Reference proteome</keyword>
<sequence>MITTMKGNLTGLDFDIIVDPNDETLTADVNSVSRKIFREAGYEMSMHCRNLDGCAVGHAKMTLGFRLPSLAVIHMAVPHYIDGEHNEDIYLEACYWNTMCMAYEFMEHNHMEKVHIAFPDLPTYPYHFPREEACRIAVDAVNRIQREYPDTQAVQVSFICDDEQSYLVYKKELRSR</sequence>
<organism evidence="2 3">
    <name type="scientific">Catenisphaera adipataccumulans</name>
    <dbReference type="NCBI Taxonomy" id="700500"/>
    <lineage>
        <taxon>Bacteria</taxon>
        <taxon>Bacillati</taxon>
        <taxon>Bacillota</taxon>
        <taxon>Erysipelotrichia</taxon>
        <taxon>Erysipelotrichales</taxon>
        <taxon>Erysipelotrichaceae</taxon>
        <taxon>Catenisphaera</taxon>
    </lineage>
</organism>
<dbReference type="InterPro" id="IPR043472">
    <property type="entry name" value="Macro_dom-like"/>
</dbReference>
<evidence type="ECO:0000313" key="2">
    <source>
        <dbReference type="EMBL" id="MBB5182577.1"/>
    </source>
</evidence>
<dbReference type="PANTHER" id="PTHR11106:SF27">
    <property type="entry name" value="MACRO DOMAIN-CONTAINING PROTEIN"/>
    <property type="match status" value="1"/>
</dbReference>
<dbReference type="PROSITE" id="PS51154">
    <property type="entry name" value="MACRO"/>
    <property type="match status" value="1"/>
</dbReference>
<dbReference type="Pfam" id="PF01661">
    <property type="entry name" value="Macro"/>
    <property type="match status" value="1"/>
</dbReference>
<dbReference type="InterPro" id="IPR002589">
    <property type="entry name" value="Macro_dom"/>
</dbReference>
<proteinExistence type="predicted"/>
<reference evidence="2 3" key="1">
    <citation type="submission" date="2020-08" db="EMBL/GenBank/DDBJ databases">
        <title>Genomic Encyclopedia of Type Strains, Phase IV (KMG-IV): sequencing the most valuable type-strain genomes for metagenomic binning, comparative biology and taxonomic classification.</title>
        <authorList>
            <person name="Goeker M."/>
        </authorList>
    </citation>
    <scope>NUCLEOTIDE SEQUENCE [LARGE SCALE GENOMIC DNA]</scope>
    <source>
        <strain evidence="2 3">DSM 25799</strain>
    </source>
</reference>
<evidence type="ECO:0000313" key="3">
    <source>
        <dbReference type="Proteomes" id="UP000539953"/>
    </source>
</evidence>
<dbReference type="Gene3D" id="3.40.220.10">
    <property type="entry name" value="Leucine Aminopeptidase, subunit E, domain 1"/>
    <property type="match status" value="1"/>
</dbReference>
<comment type="caution">
    <text evidence="2">The sequence shown here is derived from an EMBL/GenBank/DDBJ whole genome shotgun (WGS) entry which is preliminary data.</text>
</comment>
<gene>
    <name evidence="2" type="ORF">HNQ47_000596</name>
</gene>
<dbReference type="SMART" id="SM00506">
    <property type="entry name" value="A1pp"/>
    <property type="match status" value="1"/>
</dbReference>
<dbReference type="AlphaFoldDB" id="A0A7W8CVW3"/>
<dbReference type="RefSeq" id="WP_183327388.1">
    <property type="nucleotide sequence ID" value="NZ_JACHHK010000002.1"/>
</dbReference>
<dbReference type="Proteomes" id="UP000539953">
    <property type="component" value="Unassembled WGS sequence"/>
</dbReference>
<feature type="domain" description="Macro" evidence="1">
    <location>
        <begin position="1"/>
        <end position="176"/>
    </location>
</feature>
<dbReference type="PANTHER" id="PTHR11106">
    <property type="entry name" value="GANGLIOSIDE INDUCED DIFFERENTIATION ASSOCIATED PROTEIN 2-RELATED"/>
    <property type="match status" value="1"/>
</dbReference>
<protein>
    <submittedName>
        <fullName evidence="2">O-acetyl-ADP-ribose deacetylase (Regulator of RNase III)</fullName>
    </submittedName>
</protein>